<keyword evidence="1" id="KW-0812">Transmembrane</keyword>
<sequence>MDLKGVTDKVRHYPLKFILIIFGAIAYLTAYRVWEIEDWRILTLLLLLALGMGWIIFSRSVNNTDLMMALDRETKKLDAPIESIYHITGCNRYEVNLNEEGQYIYWISDANKKKVLKRLREVNHG</sequence>
<dbReference type="Proteomes" id="UP000295328">
    <property type="component" value="Unassembled WGS sequence"/>
</dbReference>
<dbReference type="EMBL" id="SCWE01000002">
    <property type="protein sequence ID" value="TDM01991.1"/>
    <property type="molecule type" value="Genomic_DNA"/>
</dbReference>
<reference evidence="2 3" key="1">
    <citation type="submission" date="2019-01" db="EMBL/GenBank/DDBJ databases">
        <title>Draft genome sequences of the type strains of six Macrococcus species.</title>
        <authorList>
            <person name="Mazhar S."/>
            <person name="Altermann E."/>
            <person name="Hill C."/>
            <person name="Mcauliffe O."/>
        </authorList>
    </citation>
    <scope>NUCLEOTIDE SEQUENCE [LARGE SCALE GENOMIC DNA]</scope>
    <source>
        <strain evidence="2 3">CCM4809</strain>
    </source>
</reference>
<comment type="caution">
    <text evidence="2">The sequence shown here is derived from an EMBL/GenBank/DDBJ whole genome shotgun (WGS) entry which is preliminary data.</text>
</comment>
<evidence type="ECO:0000313" key="3">
    <source>
        <dbReference type="Proteomes" id="UP000295328"/>
    </source>
</evidence>
<name>A0A4R6BK92_9STAP</name>
<accession>A0A4R6BK92</accession>
<organism evidence="2 3">
    <name type="scientific">Macrococcus hajekii</name>
    <dbReference type="NCBI Taxonomy" id="198482"/>
    <lineage>
        <taxon>Bacteria</taxon>
        <taxon>Bacillati</taxon>
        <taxon>Bacillota</taxon>
        <taxon>Bacilli</taxon>
        <taxon>Bacillales</taxon>
        <taxon>Staphylococcaceae</taxon>
        <taxon>Macrococcus</taxon>
    </lineage>
</organism>
<evidence type="ECO:0000256" key="1">
    <source>
        <dbReference type="SAM" id="Phobius"/>
    </source>
</evidence>
<keyword evidence="1" id="KW-1133">Transmembrane helix</keyword>
<keyword evidence="1" id="KW-0472">Membrane</keyword>
<gene>
    <name evidence="2" type="ORF">ERX37_07225</name>
</gene>
<dbReference type="AlphaFoldDB" id="A0A4R6BK92"/>
<protein>
    <submittedName>
        <fullName evidence="2">Uncharacterized protein</fullName>
    </submittedName>
</protein>
<feature type="transmembrane region" description="Helical" evidence="1">
    <location>
        <begin position="39"/>
        <end position="57"/>
    </location>
</feature>
<dbReference type="RefSeq" id="WP_133430004.1">
    <property type="nucleotide sequence ID" value="NZ_BMCC01000003.1"/>
</dbReference>
<keyword evidence="3" id="KW-1185">Reference proteome</keyword>
<evidence type="ECO:0000313" key="2">
    <source>
        <dbReference type="EMBL" id="TDM01991.1"/>
    </source>
</evidence>
<proteinExistence type="predicted"/>
<feature type="transmembrane region" description="Helical" evidence="1">
    <location>
        <begin position="12"/>
        <end position="33"/>
    </location>
</feature>